<name>A0A392VZ55_9FABA</name>
<dbReference type="Proteomes" id="UP000265520">
    <property type="component" value="Unassembled WGS sequence"/>
</dbReference>
<organism evidence="2 3">
    <name type="scientific">Trifolium medium</name>
    <dbReference type="NCBI Taxonomy" id="97028"/>
    <lineage>
        <taxon>Eukaryota</taxon>
        <taxon>Viridiplantae</taxon>
        <taxon>Streptophyta</taxon>
        <taxon>Embryophyta</taxon>
        <taxon>Tracheophyta</taxon>
        <taxon>Spermatophyta</taxon>
        <taxon>Magnoliopsida</taxon>
        <taxon>eudicotyledons</taxon>
        <taxon>Gunneridae</taxon>
        <taxon>Pentapetalae</taxon>
        <taxon>rosids</taxon>
        <taxon>fabids</taxon>
        <taxon>Fabales</taxon>
        <taxon>Fabaceae</taxon>
        <taxon>Papilionoideae</taxon>
        <taxon>50 kb inversion clade</taxon>
        <taxon>NPAAA clade</taxon>
        <taxon>Hologalegina</taxon>
        <taxon>IRL clade</taxon>
        <taxon>Trifolieae</taxon>
        <taxon>Trifolium</taxon>
    </lineage>
</organism>
<evidence type="ECO:0000313" key="3">
    <source>
        <dbReference type="Proteomes" id="UP000265520"/>
    </source>
</evidence>
<feature type="region of interest" description="Disordered" evidence="1">
    <location>
        <begin position="1"/>
        <end position="31"/>
    </location>
</feature>
<keyword evidence="3" id="KW-1185">Reference proteome</keyword>
<sequence>MSCAHQKEEADATGGEELRWRRRGKSKEGNV</sequence>
<evidence type="ECO:0000256" key="1">
    <source>
        <dbReference type="SAM" id="MobiDB-lite"/>
    </source>
</evidence>
<feature type="non-terminal residue" evidence="2">
    <location>
        <position position="31"/>
    </location>
</feature>
<comment type="caution">
    <text evidence="2">The sequence shown here is derived from an EMBL/GenBank/DDBJ whole genome shotgun (WGS) entry which is preliminary data.</text>
</comment>
<evidence type="ECO:0000313" key="2">
    <source>
        <dbReference type="EMBL" id="MCI93668.1"/>
    </source>
</evidence>
<proteinExistence type="predicted"/>
<feature type="compositionally biased region" description="Basic and acidic residues" evidence="1">
    <location>
        <begin position="1"/>
        <end position="10"/>
    </location>
</feature>
<dbReference type="AlphaFoldDB" id="A0A392VZ55"/>
<reference evidence="2 3" key="1">
    <citation type="journal article" date="2018" name="Front. Plant Sci.">
        <title>Red Clover (Trifolium pratense) and Zigzag Clover (T. medium) - A Picture of Genomic Similarities and Differences.</title>
        <authorList>
            <person name="Dluhosova J."/>
            <person name="Istvanek J."/>
            <person name="Nedelnik J."/>
            <person name="Repkova J."/>
        </authorList>
    </citation>
    <scope>NUCLEOTIDE SEQUENCE [LARGE SCALE GENOMIC DNA]</scope>
    <source>
        <strain evidence="3">cv. 10/8</strain>
        <tissue evidence="2">Leaf</tissue>
    </source>
</reference>
<protein>
    <submittedName>
        <fullName evidence="2">Uncharacterized protein</fullName>
    </submittedName>
</protein>
<dbReference type="EMBL" id="LXQA011335259">
    <property type="protein sequence ID" value="MCI93668.1"/>
    <property type="molecule type" value="Genomic_DNA"/>
</dbReference>
<accession>A0A392VZ55</accession>